<reference evidence="10" key="1">
    <citation type="journal article" date="2007" name="PLoS ONE">
        <title>The first genome sequence of an elite grapevine cultivar (Pinot noir Vitis vinifera L.): coping with a highly heterozygous genome.</title>
        <authorList>
            <person name="Velasco R."/>
            <person name="Zharkikh A."/>
            <person name="Troggio M."/>
            <person name="Cartwright D.A."/>
            <person name="Cestaro A."/>
            <person name="Pruss D."/>
            <person name="Pindo M."/>
            <person name="FitzGerald L.M."/>
            <person name="Vezzulli S."/>
            <person name="Reid J."/>
            <person name="Malacarne G."/>
            <person name="Iliev D."/>
            <person name="Coppola G."/>
            <person name="Wardell B."/>
            <person name="Micheletti D."/>
            <person name="Macalma T."/>
            <person name="Facci M."/>
            <person name="Mitchell J.T."/>
            <person name="Perazzolli M."/>
            <person name="Eldredge G."/>
            <person name="Gatto P."/>
            <person name="Oyzerski R."/>
            <person name="Moretto M."/>
            <person name="Gutin N."/>
            <person name="Stefanini M."/>
            <person name="Chen Y."/>
            <person name="Segala C."/>
            <person name="Davenport C."/>
            <person name="Dematte L."/>
            <person name="Mraz A."/>
            <person name="Battilana J."/>
            <person name="Stormo K."/>
            <person name="Costa F."/>
            <person name="Tao Q."/>
            <person name="Si-Ammour A."/>
            <person name="Harkins T."/>
            <person name="Lackey A."/>
            <person name="Perbost C."/>
            <person name="Taillon B."/>
            <person name="Stella A."/>
            <person name="Solovyev V."/>
            <person name="Fawcett J.A."/>
            <person name="Sterck L."/>
            <person name="Vandepoele K."/>
            <person name="Grando S.M."/>
            <person name="Toppo S."/>
            <person name="Moser C."/>
            <person name="Lanchbury J."/>
            <person name="Bogden R."/>
            <person name="Skolnick M."/>
            <person name="Sgaramella V."/>
            <person name="Bhatnagar S.K."/>
            <person name="Fontana P."/>
            <person name="Gutin A."/>
            <person name="Van de Peer Y."/>
            <person name="Salamini F."/>
            <person name="Viola R."/>
        </authorList>
    </citation>
    <scope>NUCLEOTIDE SEQUENCE</scope>
</reference>
<dbReference type="PROSITE" id="PS50235">
    <property type="entry name" value="USP_3"/>
    <property type="match status" value="1"/>
</dbReference>
<dbReference type="InterPro" id="IPR038765">
    <property type="entry name" value="Papain-like_cys_pep_sf"/>
</dbReference>
<comment type="catalytic activity">
    <reaction evidence="1">
        <text>Thiol-dependent hydrolysis of ester, thioester, amide, peptide and isopeptide bonds formed by the C-terminal Gly of ubiquitin (a 76-residue protein attached to proteins as an intracellular targeting signal).</text>
        <dbReference type="EC" id="3.4.19.12"/>
    </reaction>
</comment>
<evidence type="ECO:0000313" key="10">
    <source>
        <dbReference type="EMBL" id="CAN81381.1"/>
    </source>
</evidence>
<dbReference type="GO" id="GO:0006508">
    <property type="term" value="P:proteolysis"/>
    <property type="evidence" value="ECO:0007669"/>
    <property type="project" value="UniProtKB-KW"/>
</dbReference>
<accession>A5BR70</accession>
<dbReference type="MEROPS" id="C19.A13"/>
<proteinExistence type="inferred from homology"/>
<keyword evidence="5" id="KW-0833">Ubl conjugation pathway</keyword>
<dbReference type="GO" id="GO:0016579">
    <property type="term" value="P:protein deubiquitination"/>
    <property type="evidence" value="ECO:0007669"/>
    <property type="project" value="InterPro"/>
</dbReference>
<dbReference type="PANTHER" id="PTHR24006">
    <property type="entry name" value="UBIQUITIN CARBOXYL-TERMINAL HYDROLASE"/>
    <property type="match status" value="1"/>
</dbReference>
<keyword evidence="4" id="KW-0645">Protease</keyword>
<feature type="domain" description="USP" evidence="9">
    <location>
        <begin position="1"/>
        <end position="214"/>
    </location>
</feature>
<comment type="similarity">
    <text evidence="2">Belongs to the peptidase C19 family.</text>
</comment>
<protein>
    <recommendedName>
        <fullName evidence="3">ubiquitinyl hydrolase 1</fullName>
        <ecNumber evidence="3">3.4.19.12</ecNumber>
    </recommendedName>
</protein>
<dbReference type="InterPro" id="IPR028889">
    <property type="entry name" value="USP"/>
</dbReference>
<dbReference type="SUPFAM" id="SSF54001">
    <property type="entry name" value="Cysteine proteinases"/>
    <property type="match status" value="1"/>
</dbReference>
<evidence type="ECO:0000256" key="6">
    <source>
        <dbReference type="ARBA" id="ARBA00022801"/>
    </source>
</evidence>
<evidence type="ECO:0000256" key="8">
    <source>
        <dbReference type="SAM" id="MobiDB-lite"/>
    </source>
</evidence>
<name>A5BR70_VITVI</name>
<sequence>MPKNVTFLIRAKSLKELQGCQRNEDLERWSKGWVEEGRRFKLERRLNGAGRFLLCSVVVEGAKRFSLVFLEGRGGGGLKISGFGDTLLLFYFEDLVEAERVFARGLRRVKERMLHLVRWTPKVGCLGKGGHAEEDVGEGVGFPLHLWSWVDSHPEYNLFATIVHSGYSPESGHYYAYIKDAMGRWYCCNDSYVSLSTLQGVLSEKVYILFFSRTNARISPPSKAFASHNVKNRDCNGNNTSKNPRTALPVKTRHTKQNVEHSSGMDTSTISKVDKVPSSLQIKSNSFEKTVSKRVLATGNGKLDVHKNQILEKNGDVVEKSKKGTASLANTNGFSINKRVDAADSVNGFVSANENDKLQNISGNSGKVDLYEGNVVKSRMTAEGRSNFHEVHNGGVKCPPGVSGVKRKSQDKGSCILLAQDAHSLAKVEEFKDGMKLPFNLPGEVLKIAEVGEMRVDDICGGACGNVSGIL</sequence>
<dbReference type="EC" id="3.4.19.12" evidence="3"/>
<evidence type="ECO:0000256" key="1">
    <source>
        <dbReference type="ARBA" id="ARBA00000707"/>
    </source>
</evidence>
<dbReference type="Gene3D" id="3.90.70.10">
    <property type="entry name" value="Cysteine proteinases"/>
    <property type="match status" value="1"/>
</dbReference>
<feature type="compositionally biased region" description="Polar residues" evidence="8">
    <location>
        <begin position="235"/>
        <end position="244"/>
    </location>
</feature>
<keyword evidence="6" id="KW-0378">Hydrolase</keyword>
<evidence type="ECO:0000256" key="7">
    <source>
        <dbReference type="ARBA" id="ARBA00022807"/>
    </source>
</evidence>
<dbReference type="InterPro" id="IPR001394">
    <property type="entry name" value="Peptidase_C19_UCH"/>
</dbReference>
<feature type="region of interest" description="Disordered" evidence="8">
    <location>
        <begin position="222"/>
        <end position="246"/>
    </location>
</feature>
<dbReference type="ExpressionAtlas" id="A5BR70">
    <property type="expression patterns" value="baseline and differential"/>
</dbReference>
<dbReference type="AlphaFoldDB" id="A5BR70"/>
<dbReference type="PROSITE" id="PS00973">
    <property type="entry name" value="USP_2"/>
    <property type="match status" value="1"/>
</dbReference>
<dbReference type="EMBL" id="AM468138">
    <property type="protein sequence ID" value="CAN81381.1"/>
    <property type="molecule type" value="Genomic_DNA"/>
</dbReference>
<dbReference type="InterPro" id="IPR050164">
    <property type="entry name" value="Peptidase_C19"/>
</dbReference>
<dbReference type="GO" id="GO:0004843">
    <property type="term" value="F:cysteine-type deubiquitinase activity"/>
    <property type="evidence" value="ECO:0007669"/>
    <property type="project" value="UniProtKB-EC"/>
</dbReference>
<dbReference type="Pfam" id="PF00443">
    <property type="entry name" value="UCH"/>
    <property type="match status" value="1"/>
</dbReference>
<dbReference type="InterPro" id="IPR018200">
    <property type="entry name" value="USP_CS"/>
</dbReference>
<evidence type="ECO:0000259" key="9">
    <source>
        <dbReference type="PROSITE" id="PS50235"/>
    </source>
</evidence>
<dbReference type="PANTHER" id="PTHR24006:SF758">
    <property type="entry name" value="UBIQUITIN CARBOXYL-TERMINAL HYDROLASE 36"/>
    <property type="match status" value="1"/>
</dbReference>
<keyword evidence="7" id="KW-0788">Thiol protease</keyword>
<evidence type="ECO:0000256" key="2">
    <source>
        <dbReference type="ARBA" id="ARBA00009085"/>
    </source>
</evidence>
<organism evidence="10">
    <name type="scientific">Vitis vinifera</name>
    <name type="common">Grape</name>
    <dbReference type="NCBI Taxonomy" id="29760"/>
    <lineage>
        <taxon>Eukaryota</taxon>
        <taxon>Viridiplantae</taxon>
        <taxon>Streptophyta</taxon>
        <taxon>Embryophyta</taxon>
        <taxon>Tracheophyta</taxon>
        <taxon>Spermatophyta</taxon>
        <taxon>Magnoliopsida</taxon>
        <taxon>eudicotyledons</taxon>
        <taxon>Gunneridae</taxon>
        <taxon>Pentapetalae</taxon>
        <taxon>rosids</taxon>
        <taxon>Vitales</taxon>
        <taxon>Vitaceae</taxon>
        <taxon>Viteae</taxon>
        <taxon>Vitis</taxon>
    </lineage>
</organism>
<evidence type="ECO:0000256" key="5">
    <source>
        <dbReference type="ARBA" id="ARBA00022786"/>
    </source>
</evidence>
<evidence type="ECO:0000256" key="3">
    <source>
        <dbReference type="ARBA" id="ARBA00012759"/>
    </source>
</evidence>
<gene>
    <name evidence="10" type="ORF">VITISV_018447</name>
</gene>
<evidence type="ECO:0000256" key="4">
    <source>
        <dbReference type="ARBA" id="ARBA00022670"/>
    </source>
</evidence>